<dbReference type="Proteomes" id="UP000184501">
    <property type="component" value="Unassembled WGS sequence"/>
</dbReference>
<dbReference type="OrthoDB" id="4238587at2"/>
<evidence type="ECO:0000313" key="1">
    <source>
        <dbReference type="EMBL" id="SHG03797.1"/>
    </source>
</evidence>
<dbReference type="EMBL" id="FQVN01000006">
    <property type="protein sequence ID" value="SHG03797.1"/>
    <property type="molecule type" value="Genomic_DNA"/>
</dbReference>
<reference evidence="1 2" key="1">
    <citation type="submission" date="2016-11" db="EMBL/GenBank/DDBJ databases">
        <authorList>
            <person name="Jaros S."/>
            <person name="Januszkiewicz K."/>
            <person name="Wedrychowicz H."/>
        </authorList>
    </citation>
    <scope>NUCLEOTIDE SEQUENCE [LARGE SCALE GENOMIC DNA]</scope>
    <source>
        <strain evidence="1 2">DSM 44523</strain>
    </source>
</reference>
<protein>
    <recommendedName>
        <fullName evidence="3">Cholesterol esterase</fullName>
    </recommendedName>
</protein>
<sequence>MVTARQGGRTRWLRFGAVLGGGLVASGVLVMGISQGALAASFTVSGTSFKASADKMVGHGYAQYGSVDKSADGKVHPVAVNAIGKASLDNFCQSVVIPGIPVLGDVSMRITAGGAGGMKADNLLLNAESLNGSLTLTNAEVGRDAGTLDKGPGKGQPGSFGIQADTVTVNNLKQTAWSTTASTLQFNGMNLALYAGRNECF</sequence>
<dbReference type="STRING" id="2017.SAMN05444320_106145"/>
<accession>A0A1M5GJA0</accession>
<organism evidence="1 2">
    <name type="scientific">Streptoalloteichus hindustanus</name>
    <dbReference type="NCBI Taxonomy" id="2017"/>
    <lineage>
        <taxon>Bacteria</taxon>
        <taxon>Bacillati</taxon>
        <taxon>Actinomycetota</taxon>
        <taxon>Actinomycetes</taxon>
        <taxon>Pseudonocardiales</taxon>
        <taxon>Pseudonocardiaceae</taxon>
        <taxon>Streptoalloteichus</taxon>
    </lineage>
</organism>
<evidence type="ECO:0000313" key="2">
    <source>
        <dbReference type="Proteomes" id="UP000184501"/>
    </source>
</evidence>
<dbReference type="AlphaFoldDB" id="A0A1M5GJA0"/>
<gene>
    <name evidence="1" type="ORF">SAMN05444320_106145</name>
</gene>
<name>A0A1M5GJA0_STRHI</name>
<keyword evidence="2" id="KW-1185">Reference proteome</keyword>
<dbReference type="Pfam" id="PF19741">
    <property type="entry name" value="DUF6230"/>
    <property type="match status" value="1"/>
</dbReference>
<evidence type="ECO:0008006" key="3">
    <source>
        <dbReference type="Google" id="ProtNLM"/>
    </source>
</evidence>
<proteinExistence type="predicted"/>
<dbReference type="InterPro" id="IPR046198">
    <property type="entry name" value="DUF6230"/>
</dbReference>
<dbReference type="RefSeq" id="WP_073485278.1">
    <property type="nucleotide sequence ID" value="NZ_FQVN01000006.1"/>
</dbReference>